<dbReference type="InterPro" id="IPR051162">
    <property type="entry name" value="T4SS_component"/>
</dbReference>
<dbReference type="InterPro" id="IPR027417">
    <property type="entry name" value="P-loop_NTPase"/>
</dbReference>
<sequence length="629" mass="71367">MLKKNNKKLKDEIFLSFKNKSKNKELEISFKDGTTSVIAFGATGSGKTTTVMFPALERLIENDCPGIILDVKGDYLDYCAQKVDSDRLMIIGGSKASTPCNILHGIPEEMFRSIISDISPNKKDPFWGTGGIRDSMLIYHFYLNCFNRTVTLAELYSALNDPQGFCKIFDQWITSTQEINESIKSVIDSCVSESFSILDVGKSIIIHSDLYTAIIEDDSKSLQQYTWHTQNLKNKLRPFYDNPLLREKLSATDVEPLSLSEMIYEKNMVIIPDLPQSIFGTTGYFICKLLRERFTAAIFSTSPSYRETKGIGKEKFTFMLIDEYQNYLNINNESNVSGLIDDNTWTDKSRSYGHINIFSTQGVSSLLAQTNSFHGVHSLLQNIRCKIFLPTDDSETIKSVDNLTKHINLNSSYLLFPEEIGDCLIYSSLMGNSGLFECKMASSKHSHMNYFIDLSFDTVDTDYSYNGLSLVKNEYFIDNDNNAYEDIGIPRLVVIKYKYSLAKDDFINALRKEVQDFSLFGKIFDKISFVDLPKNATSLDIGKTYAESIKKSPGSIVCIMRGGGNKEDFDVFNNKILYDLIKYSIENKLISEFYSAIGHYSNKTELDKLSYEYVSTPTDLGYVIGRKFK</sequence>
<dbReference type="RefSeq" id="WP_187027183.1">
    <property type="nucleotide sequence ID" value="NZ_JACRUP010000023.1"/>
</dbReference>
<dbReference type="Proteomes" id="UP000615796">
    <property type="component" value="Unassembled WGS sequence"/>
</dbReference>
<comment type="caution">
    <text evidence="1">The sequence shown here is derived from an EMBL/GenBank/DDBJ whole genome shotgun (WGS) entry which is preliminary data.</text>
</comment>
<gene>
    <name evidence="1" type="ORF">H8Q88_19350</name>
</gene>
<keyword evidence="1" id="KW-0378">Hydrolase</keyword>
<dbReference type="SUPFAM" id="SSF52540">
    <property type="entry name" value="P-loop containing nucleoside triphosphate hydrolases"/>
    <property type="match status" value="1"/>
</dbReference>
<evidence type="ECO:0000313" key="1">
    <source>
        <dbReference type="EMBL" id="MBC5853036.1"/>
    </source>
</evidence>
<proteinExistence type="predicted"/>
<dbReference type="PANTHER" id="PTHR30121:SF6">
    <property type="entry name" value="SLR6007 PROTEIN"/>
    <property type="match status" value="1"/>
</dbReference>
<dbReference type="GO" id="GO:0004386">
    <property type="term" value="F:helicase activity"/>
    <property type="evidence" value="ECO:0007669"/>
    <property type="project" value="UniProtKB-KW"/>
</dbReference>
<accession>A0A9X0RCZ2</accession>
<keyword evidence="2" id="KW-1185">Reference proteome</keyword>
<dbReference type="EMBL" id="JACRUP010000023">
    <property type="protein sequence ID" value="MBC5853036.1"/>
    <property type="molecule type" value="Genomic_DNA"/>
</dbReference>
<keyword evidence="1" id="KW-0067">ATP-binding</keyword>
<dbReference type="AlphaFoldDB" id="A0A9X0RCZ2"/>
<dbReference type="Gene3D" id="3.40.50.300">
    <property type="entry name" value="P-loop containing nucleotide triphosphate hydrolases"/>
    <property type="match status" value="2"/>
</dbReference>
<reference evidence="1" key="1">
    <citation type="submission" date="2020-08" db="EMBL/GenBank/DDBJ databases">
        <title>Genome Sequencing and Pan-Genome Analysis of Migratory bird Vibrio Strains, Inner Mongolia.</title>
        <authorList>
            <person name="Zheng L."/>
        </authorList>
    </citation>
    <scope>NUCLEOTIDE SEQUENCE</scope>
    <source>
        <strain evidence="1">M13F</strain>
    </source>
</reference>
<evidence type="ECO:0000313" key="2">
    <source>
        <dbReference type="Proteomes" id="UP000615796"/>
    </source>
</evidence>
<keyword evidence="1" id="KW-0547">Nucleotide-binding</keyword>
<name>A0A9X0RCZ2_VIBME</name>
<protein>
    <submittedName>
        <fullName evidence="1">DEAD/DEAH box helicase family protein</fullName>
    </submittedName>
</protein>
<organism evidence="1 2">
    <name type="scientific">Vibrio metschnikovii</name>
    <dbReference type="NCBI Taxonomy" id="28172"/>
    <lineage>
        <taxon>Bacteria</taxon>
        <taxon>Pseudomonadati</taxon>
        <taxon>Pseudomonadota</taxon>
        <taxon>Gammaproteobacteria</taxon>
        <taxon>Vibrionales</taxon>
        <taxon>Vibrionaceae</taxon>
        <taxon>Vibrio</taxon>
    </lineage>
</organism>
<keyword evidence="1" id="KW-0347">Helicase</keyword>
<dbReference type="PANTHER" id="PTHR30121">
    <property type="entry name" value="UNCHARACTERIZED PROTEIN YJGR-RELATED"/>
    <property type="match status" value="1"/>
</dbReference>